<keyword evidence="1 4" id="KW-0479">Metal-binding</keyword>
<dbReference type="EC" id="1.1.1.14" evidence="6"/>
<reference evidence="6 7" key="1">
    <citation type="submission" date="2020-03" db="EMBL/GenBank/DDBJ databases">
        <authorList>
            <consortium name="Genoscope - CEA"/>
            <person name="William W."/>
        </authorList>
    </citation>
    <scope>NUCLEOTIDE SEQUENCE [LARGE SCALE GENOMIC DNA]</scope>
    <source>
        <strain evidence="7">DSM 16959</strain>
    </source>
</reference>
<evidence type="ECO:0000256" key="4">
    <source>
        <dbReference type="RuleBase" id="RU361277"/>
    </source>
</evidence>
<protein>
    <submittedName>
        <fullName evidence="6">L-iditol 2-dehydrogenase</fullName>
        <ecNumber evidence="6">1.1.1.14</ecNumber>
    </submittedName>
</protein>
<dbReference type="OrthoDB" id="9771084at2"/>
<dbReference type="GO" id="GO:0003939">
    <property type="term" value="F:L-iditol 2-dehydrogenase (NAD+) activity"/>
    <property type="evidence" value="ECO:0007669"/>
    <property type="project" value="UniProtKB-EC"/>
</dbReference>
<dbReference type="InterPro" id="IPR020843">
    <property type="entry name" value="ER"/>
</dbReference>
<accession>A0A6S6Y3C2</accession>
<dbReference type="SUPFAM" id="SSF50129">
    <property type="entry name" value="GroES-like"/>
    <property type="match status" value="1"/>
</dbReference>
<dbReference type="Gene3D" id="3.40.50.720">
    <property type="entry name" value="NAD(P)-binding Rossmann-like Domain"/>
    <property type="match status" value="1"/>
</dbReference>
<dbReference type="InterPro" id="IPR036291">
    <property type="entry name" value="NAD(P)-bd_dom_sf"/>
</dbReference>
<proteinExistence type="inferred from homology"/>
<dbReference type="RefSeq" id="WP_145772380.1">
    <property type="nucleotide sequence ID" value="NZ_LR778301.1"/>
</dbReference>
<dbReference type="SUPFAM" id="SSF51735">
    <property type="entry name" value="NAD(P)-binding Rossmann-fold domains"/>
    <property type="match status" value="1"/>
</dbReference>
<comment type="cofactor">
    <cofactor evidence="4">
        <name>Zn(2+)</name>
        <dbReference type="ChEBI" id="CHEBI:29105"/>
    </cofactor>
</comment>
<dbReference type="PROSITE" id="PS00059">
    <property type="entry name" value="ADH_ZINC"/>
    <property type="match status" value="1"/>
</dbReference>
<dbReference type="Proteomes" id="UP000515733">
    <property type="component" value="Chromosome"/>
</dbReference>
<organism evidence="6 7">
    <name type="scientific">Denitratisoma oestradiolicum</name>
    <dbReference type="NCBI Taxonomy" id="311182"/>
    <lineage>
        <taxon>Bacteria</taxon>
        <taxon>Pseudomonadati</taxon>
        <taxon>Pseudomonadota</taxon>
        <taxon>Betaproteobacteria</taxon>
        <taxon>Nitrosomonadales</taxon>
        <taxon>Sterolibacteriaceae</taxon>
        <taxon>Denitratisoma</taxon>
    </lineage>
</organism>
<keyword evidence="3 6" id="KW-0560">Oxidoreductase</keyword>
<feature type="domain" description="Enoyl reductase (ER)" evidence="5">
    <location>
        <begin position="15"/>
        <end position="346"/>
    </location>
</feature>
<evidence type="ECO:0000313" key="6">
    <source>
        <dbReference type="EMBL" id="CAB1369887.1"/>
    </source>
</evidence>
<dbReference type="PANTHER" id="PTHR43401">
    <property type="entry name" value="L-THREONINE 3-DEHYDROGENASE"/>
    <property type="match status" value="1"/>
</dbReference>
<dbReference type="InterPro" id="IPR029752">
    <property type="entry name" value="D-isomer_DH_CS1"/>
</dbReference>
<keyword evidence="2 4" id="KW-0862">Zinc</keyword>
<dbReference type="InterPro" id="IPR013154">
    <property type="entry name" value="ADH-like_N"/>
</dbReference>
<dbReference type="InterPro" id="IPR011032">
    <property type="entry name" value="GroES-like_sf"/>
</dbReference>
<comment type="similarity">
    <text evidence="4">Belongs to the zinc-containing alcohol dehydrogenase family.</text>
</comment>
<evidence type="ECO:0000259" key="5">
    <source>
        <dbReference type="SMART" id="SM00829"/>
    </source>
</evidence>
<dbReference type="PANTHER" id="PTHR43401:SF2">
    <property type="entry name" value="L-THREONINE 3-DEHYDROGENASE"/>
    <property type="match status" value="1"/>
</dbReference>
<evidence type="ECO:0000256" key="2">
    <source>
        <dbReference type="ARBA" id="ARBA00022833"/>
    </source>
</evidence>
<dbReference type="Pfam" id="PF00107">
    <property type="entry name" value="ADH_zinc_N"/>
    <property type="match status" value="1"/>
</dbReference>
<dbReference type="KEGG" id="doe:DENOEST_2722"/>
<gene>
    <name evidence="6" type="primary">gutB</name>
    <name evidence="6" type="ORF">DENOEST_2722</name>
</gene>
<dbReference type="GO" id="GO:0008270">
    <property type="term" value="F:zinc ion binding"/>
    <property type="evidence" value="ECO:0007669"/>
    <property type="project" value="InterPro"/>
</dbReference>
<dbReference type="PROSITE" id="PS00065">
    <property type="entry name" value="D_2_HYDROXYACID_DH_1"/>
    <property type="match status" value="1"/>
</dbReference>
<dbReference type="AlphaFoldDB" id="A0A6S6Y3C2"/>
<evidence type="ECO:0000256" key="3">
    <source>
        <dbReference type="ARBA" id="ARBA00023002"/>
    </source>
</evidence>
<evidence type="ECO:0000313" key="7">
    <source>
        <dbReference type="Proteomes" id="UP000515733"/>
    </source>
</evidence>
<dbReference type="Gene3D" id="3.90.180.10">
    <property type="entry name" value="Medium-chain alcohol dehydrogenases, catalytic domain"/>
    <property type="match status" value="1"/>
</dbReference>
<dbReference type="InterPro" id="IPR050129">
    <property type="entry name" value="Zn_alcohol_dh"/>
</dbReference>
<dbReference type="Pfam" id="PF08240">
    <property type="entry name" value="ADH_N"/>
    <property type="match status" value="1"/>
</dbReference>
<dbReference type="EMBL" id="LR778301">
    <property type="protein sequence ID" value="CAB1369887.1"/>
    <property type="molecule type" value="Genomic_DNA"/>
</dbReference>
<dbReference type="SMART" id="SM00829">
    <property type="entry name" value="PKS_ER"/>
    <property type="match status" value="1"/>
</dbReference>
<evidence type="ECO:0000256" key="1">
    <source>
        <dbReference type="ARBA" id="ARBA00022723"/>
    </source>
</evidence>
<sequence>MKQLFITAVRDFDAQTMGTVEAREVPLPEPADDEIRIKVIYSSICGSDAHTLTGHLGEFEQMTRSMLPMPFGHELSGIIDKVGPKAAAYGYREGEKVIANYARYCYSCDQCRSGHENLCANVQFCMNGFAEYACFHVTQVFKLPEQQDLLTACLIEPLTIALGAAEQAGFSWGKSVAIMGAGGIGLMLVQLARLSGASDITVFDLVEEKRELARRLGADHVFDPRDEGVVEQAITAAGGKYNCVLEGTGAMSAAHLTLDLLARDGNGVYFAMYGKDPVLPVNLHSQFYWDQKHLHGMIMGAGMFPKAIRMSRRIDLGSLIQRVHPLSHYPRAIDDLFSRGFAKIVIKMDE</sequence>
<dbReference type="InterPro" id="IPR013149">
    <property type="entry name" value="ADH-like_C"/>
</dbReference>
<dbReference type="InterPro" id="IPR002328">
    <property type="entry name" value="ADH_Zn_CS"/>
</dbReference>
<name>A0A6S6Y3C2_9PROT</name>
<keyword evidence="7" id="KW-1185">Reference proteome</keyword>